<evidence type="ECO:0000313" key="2">
    <source>
        <dbReference type="EMBL" id="CAD1554411.1"/>
    </source>
</evidence>
<dbReference type="PROSITE" id="PS50878">
    <property type="entry name" value="RT_POL"/>
    <property type="match status" value="1"/>
</dbReference>
<dbReference type="EMBL" id="CADCXW020000020">
    <property type="protein sequence ID" value="CAD1554411.1"/>
    <property type="molecule type" value="Genomic_DNA"/>
</dbReference>
<dbReference type="AlphaFoldDB" id="A0A6V7JQF2"/>
<accession>A0A6V7JQF2</accession>
<organism evidence="2">
    <name type="scientific">Bracon brevicornis</name>
    <dbReference type="NCBI Taxonomy" id="1563983"/>
    <lineage>
        <taxon>Eukaryota</taxon>
        <taxon>Metazoa</taxon>
        <taxon>Ecdysozoa</taxon>
        <taxon>Arthropoda</taxon>
        <taxon>Hexapoda</taxon>
        <taxon>Insecta</taxon>
        <taxon>Pterygota</taxon>
        <taxon>Neoptera</taxon>
        <taxon>Endopterygota</taxon>
        <taxon>Hymenoptera</taxon>
        <taxon>Apocrita</taxon>
        <taxon>Ichneumonoidea</taxon>
        <taxon>Braconidae</taxon>
        <taxon>Braconinae</taxon>
        <taxon>Bracon</taxon>
    </lineage>
</organism>
<reference evidence="2" key="1">
    <citation type="submission" date="2020-07" db="EMBL/GenBank/DDBJ databases">
        <authorList>
            <person name="Ferguson B K."/>
        </authorList>
    </citation>
    <scope>NUCLEOTIDE SEQUENCE</scope>
    <source>
        <strain evidence="2">L06</strain>
    </source>
</reference>
<sequence length="204" mass="22957">MLLLFDFSKVFDSVCHTFLLTKLLNLDFSLSAIHWIASYLASRSQAVSDGSGSLYFFCPLNKGVAEGSVLGPLLFLLYINDVGEALPPGVSHLTYADDFQVYFSFIPNSLDEAKARMSRVADGVAVWVDENRLRLKVEKTEAAILSSQAFVNKAYASDDFVFGVRIDEHITPYREMFGWLRGEERRKYFLGCLVYKVLPTTVLI</sequence>
<dbReference type="InterPro" id="IPR043502">
    <property type="entry name" value="DNA/RNA_pol_sf"/>
</dbReference>
<dbReference type="GO" id="GO:0071897">
    <property type="term" value="P:DNA biosynthetic process"/>
    <property type="evidence" value="ECO:0007669"/>
    <property type="project" value="UniProtKB-ARBA"/>
</dbReference>
<name>A0A6V7JQF2_9HYME</name>
<dbReference type="SUPFAM" id="SSF56672">
    <property type="entry name" value="DNA/RNA polymerases"/>
    <property type="match status" value="1"/>
</dbReference>
<proteinExistence type="predicted"/>
<dbReference type="Pfam" id="PF00078">
    <property type="entry name" value="RVT_1"/>
    <property type="match status" value="1"/>
</dbReference>
<evidence type="ECO:0000259" key="1">
    <source>
        <dbReference type="PROSITE" id="PS50878"/>
    </source>
</evidence>
<gene>
    <name evidence="2" type="ORF">BBRV_LOCUS59313</name>
</gene>
<feature type="domain" description="Reverse transcriptase" evidence="1">
    <location>
        <begin position="1"/>
        <end position="194"/>
    </location>
</feature>
<dbReference type="InterPro" id="IPR000477">
    <property type="entry name" value="RT_dom"/>
</dbReference>
<protein>
    <recommendedName>
        <fullName evidence="1">Reverse transcriptase domain-containing protein</fullName>
    </recommendedName>
</protein>
<dbReference type="PANTHER" id="PTHR33332">
    <property type="entry name" value="REVERSE TRANSCRIPTASE DOMAIN-CONTAINING PROTEIN"/>
    <property type="match status" value="1"/>
</dbReference>